<reference evidence="1 2" key="1">
    <citation type="submission" date="2023-09" db="EMBL/GenBank/DDBJ databases">
        <title>Micromonospora halotolerans DSM 45598 genome sequence.</title>
        <authorList>
            <person name="Mo P."/>
        </authorList>
    </citation>
    <scope>NUCLEOTIDE SEQUENCE [LARGE SCALE GENOMIC DNA]</scope>
    <source>
        <strain evidence="1 2">DSM 45598</strain>
    </source>
</reference>
<accession>A0ABY9ZY64</accession>
<proteinExistence type="predicted"/>
<dbReference type="EMBL" id="CP134876">
    <property type="protein sequence ID" value="WNM40254.1"/>
    <property type="molecule type" value="Genomic_DNA"/>
</dbReference>
<evidence type="ECO:0000313" key="1">
    <source>
        <dbReference type="EMBL" id="WNM40254.1"/>
    </source>
</evidence>
<name>A0ABY9ZY64_9ACTN</name>
<keyword evidence="2" id="KW-1185">Reference proteome</keyword>
<dbReference type="Proteomes" id="UP001303001">
    <property type="component" value="Chromosome"/>
</dbReference>
<organism evidence="1 2">
    <name type="scientific">Micromonospora halotolerans</name>
    <dbReference type="NCBI Taxonomy" id="709879"/>
    <lineage>
        <taxon>Bacteria</taxon>
        <taxon>Bacillati</taxon>
        <taxon>Actinomycetota</taxon>
        <taxon>Actinomycetes</taxon>
        <taxon>Micromonosporales</taxon>
        <taxon>Micromonosporaceae</taxon>
        <taxon>Micromonospora</taxon>
    </lineage>
</organism>
<sequence length="145" mass="15935">MLGQRPQRRCGLVCLNATQALRGQRGDRDGDGVRLIGLPVVAGGQQAHPGGELGWHVDGAYVIGCQPRHQRRTQSTSTLNRPHRTRESAGEAAQLLVAVAINLYTHHSQHPLRAVDRRRGPARLVRIDADDDLASHPYPLLVRNL</sequence>
<evidence type="ECO:0000313" key="2">
    <source>
        <dbReference type="Proteomes" id="UP001303001"/>
    </source>
</evidence>
<gene>
    <name evidence="1" type="ORF">RMN56_02485</name>
</gene>
<protein>
    <submittedName>
        <fullName evidence="1">Uncharacterized protein</fullName>
    </submittedName>
</protein>